<geneLocation type="plasmid" evidence="3">
    <name>prln4</name>
</geneLocation>
<evidence type="ECO:0000313" key="3">
    <source>
        <dbReference type="Proteomes" id="UP000238523"/>
    </source>
</evidence>
<organism evidence="2 3">
    <name type="scientific">Rhizobium leguminosarum</name>
    <dbReference type="NCBI Taxonomy" id="384"/>
    <lineage>
        <taxon>Bacteria</taxon>
        <taxon>Pseudomonadati</taxon>
        <taxon>Pseudomonadota</taxon>
        <taxon>Alphaproteobacteria</taxon>
        <taxon>Hyphomicrobiales</taxon>
        <taxon>Rhizobiaceae</taxon>
        <taxon>Rhizobium/Agrobacterium group</taxon>
        <taxon>Rhizobium</taxon>
    </lineage>
</organism>
<protein>
    <submittedName>
        <fullName evidence="2">Uncharacterized protein</fullName>
    </submittedName>
</protein>
<keyword evidence="1" id="KW-0472">Membrane</keyword>
<proteinExistence type="predicted"/>
<gene>
    <name evidence="2" type="ORF">CUJ84_pRLN4000022</name>
</gene>
<reference evidence="2 3" key="1">
    <citation type="submission" date="2017-11" db="EMBL/GenBank/DDBJ databases">
        <title>Complete genome of Rhizobium leguminosarum Norway, an ineffective micro-symbiont.</title>
        <authorList>
            <person name="Hoffrichter A."/>
            <person name="Liang J."/>
            <person name="Brachmann A."/>
            <person name="Marin M."/>
        </authorList>
    </citation>
    <scope>NUCLEOTIDE SEQUENCE [LARGE SCALE GENOMIC DNA]</scope>
    <source>
        <strain evidence="2 3">Norway</strain>
        <plasmid evidence="3">Plasmid prln4</plasmid>
    </source>
</reference>
<keyword evidence="2" id="KW-0614">Plasmid</keyword>
<sequence length="43" mass="4805">MRDVGDSRIVMMNRRRKGPRRIAIRPVAKGLGLAAYAALEQLP</sequence>
<feature type="transmembrane region" description="Helical" evidence="1">
    <location>
        <begin position="21"/>
        <end position="39"/>
    </location>
</feature>
<accession>A0A2K9ZHN0</accession>
<keyword evidence="1" id="KW-1133">Transmembrane helix</keyword>
<dbReference type="Proteomes" id="UP000238523">
    <property type="component" value="Plasmid pRLN4"/>
</dbReference>
<evidence type="ECO:0000256" key="1">
    <source>
        <dbReference type="SAM" id="Phobius"/>
    </source>
</evidence>
<name>A0A2K9ZHN0_RHILE</name>
<keyword evidence="1" id="KW-0812">Transmembrane</keyword>
<evidence type="ECO:0000313" key="2">
    <source>
        <dbReference type="EMBL" id="AUW47734.1"/>
    </source>
</evidence>
<dbReference type="EMBL" id="CP025016">
    <property type="protein sequence ID" value="AUW47734.1"/>
    <property type="molecule type" value="Genomic_DNA"/>
</dbReference>
<dbReference type="AlphaFoldDB" id="A0A2K9ZHN0"/>